<dbReference type="InterPro" id="IPR000223">
    <property type="entry name" value="Pept_S26A_signal_pept_1"/>
</dbReference>
<evidence type="ECO:0000256" key="8">
    <source>
        <dbReference type="SAM" id="MobiDB-lite"/>
    </source>
</evidence>
<feature type="compositionally biased region" description="Basic residues" evidence="8">
    <location>
        <begin position="133"/>
        <end position="145"/>
    </location>
</feature>
<dbReference type="AlphaFoldDB" id="A0A4R8UF96"/>
<dbReference type="PRINTS" id="PR00727">
    <property type="entry name" value="LEADERPTASE"/>
</dbReference>
<feature type="active site" evidence="6">
    <location>
        <position position="11"/>
    </location>
</feature>
<dbReference type="InterPro" id="IPR036286">
    <property type="entry name" value="LexA/Signal_pep-like_sf"/>
</dbReference>
<dbReference type="Proteomes" id="UP000297866">
    <property type="component" value="Unassembled WGS sequence"/>
</dbReference>
<dbReference type="PANTHER" id="PTHR43390">
    <property type="entry name" value="SIGNAL PEPTIDASE I"/>
    <property type="match status" value="1"/>
</dbReference>
<evidence type="ECO:0000256" key="1">
    <source>
        <dbReference type="ARBA" id="ARBA00000677"/>
    </source>
</evidence>
<comment type="caution">
    <text evidence="10">The sequence shown here is derived from an EMBL/GenBank/DDBJ whole genome shotgun (WGS) entry which is preliminary data.</text>
</comment>
<comment type="subcellular location">
    <subcellularLocation>
        <location evidence="2">Cell membrane</location>
        <topology evidence="2">Single-pass type II membrane protein</topology>
    </subcellularLocation>
    <subcellularLocation>
        <location evidence="7">Membrane</location>
        <topology evidence="7">Single-pass type II membrane protein</topology>
    </subcellularLocation>
</comment>
<organism evidence="10 11">
    <name type="scientific">Cryobacterium tagatosivorans</name>
    <dbReference type="NCBI Taxonomy" id="1259199"/>
    <lineage>
        <taxon>Bacteria</taxon>
        <taxon>Bacillati</taxon>
        <taxon>Actinomycetota</taxon>
        <taxon>Actinomycetes</taxon>
        <taxon>Micrococcales</taxon>
        <taxon>Microbacteriaceae</taxon>
        <taxon>Cryobacterium</taxon>
    </lineage>
</organism>
<dbReference type="Pfam" id="PF10502">
    <property type="entry name" value="Peptidase_S26"/>
    <property type="match status" value="1"/>
</dbReference>
<dbReference type="InterPro" id="IPR019533">
    <property type="entry name" value="Peptidase_S26"/>
</dbReference>
<dbReference type="CDD" id="cd06462">
    <property type="entry name" value="Peptidase_S24_S26"/>
    <property type="match status" value="1"/>
</dbReference>
<keyword evidence="5 7" id="KW-0378">Hydrolase</keyword>
<dbReference type="GO" id="GO:0005886">
    <property type="term" value="C:plasma membrane"/>
    <property type="evidence" value="ECO:0007669"/>
    <property type="project" value="UniProtKB-SubCell"/>
</dbReference>
<dbReference type="PROSITE" id="PS00760">
    <property type="entry name" value="SPASE_I_2"/>
    <property type="match status" value="1"/>
</dbReference>
<evidence type="ECO:0000313" key="10">
    <source>
        <dbReference type="EMBL" id="TFB50246.1"/>
    </source>
</evidence>
<keyword evidence="7" id="KW-0645">Protease</keyword>
<protein>
    <recommendedName>
        <fullName evidence="4 7">Signal peptidase I</fullName>
        <ecNumber evidence="4 7">3.4.21.89</ecNumber>
    </recommendedName>
</protein>
<evidence type="ECO:0000259" key="9">
    <source>
        <dbReference type="Pfam" id="PF10502"/>
    </source>
</evidence>
<dbReference type="GO" id="GO:0004252">
    <property type="term" value="F:serine-type endopeptidase activity"/>
    <property type="evidence" value="ECO:0007669"/>
    <property type="project" value="InterPro"/>
</dbReference>
<evidence type="ECO:0000256" key="3">
    <source>
        <dbReference type="ARBA" id="ARBA00009370"/>
    </source>
</evidence>
<feature type="region of interest" description="Disordered" evidence="8">
    <location>
        <begin position="133"/>
        <end position="152"/>
    </location>
</feature>
<dbReference type="EC" id="3.4.21.89" evidence="4 7"/>
<name>A0A4R8UF96_9MICO</name>
<evidence type="ECO:0000256" key="5">
    <source>
        <dbReference type="ARBA" id="ARBA00022801"/>
    </source>
</evidence>
<evidence type="ECO:0000256" key="7">
    <source>
        <dbReference type="RuleBase" id="RU362042"/>
    </source>
</evidence>
<dbReference type="GO" id="GO:0006465">
    <property type="term" value="P:signal peptide processing"/>
    <property type="evidence" value="ECO:0007669"/>
    <property type="project" value="InterPro"/>
</dbReference>
<proteinExistence type="inferred from homology"/>
<dbReference type="Gene3D" id="2.10.109.10">
    <property type="entry name" value="Umud Fragment, subunit A"/>
    <property type="match status" value="1"/>
</dbReference>
<dbReference type="GO" id="GO:0009003">
    <property type="term" value="F:signal peptidase activity"/>
    <property type="evidence" value="ECO:0007669"/>
    <property type="project" value="UniProtKB-EC"/>
</dbReference>
<feature type="active site" evidence="6">
    <location>
        <position position="51"/>
    </location>
</feature>
<dbReference type="PANTHER" id="PTHR43390:SF1">
    <property type="entry name" value="CHLOROPLAST PROCESSING PEPTIDASE"/>
    <property type="match status" value="1"/>
</dbReference>
<dbReference type="NCBIfam" id="TIGR02227">
    <property type="entry name" value="sigpep_I_bact"/>
    <property type="match status" value="1"/>
</dbReference>
<gene>
    <name evidence="10" type="primary">lepB</name>
    <name evidence="10" type="ORF">E3O23_10150</name>
</gene>
<evidence type="ECO:0000313" key="11">
    <source>
        <dbReference type="Proteomes" id="UP000297866"/>
    </source>
</evidence>
<evidence type="ECO:0000256" key="4">
    <source>
        <dbReference type="ARBA" id="ARBA00013208"/>
    </source>
</evidence>
<dbReference type="RefSeq" id="WP_134490676.1">
    <property type="nucleotide sequence ID" value="NZ_SOEZ01000051.1"/>
</dbReference>
<dbReference type="SUPFAM" id="SSF51306">
    <property type="entry name" value="LexA/Signal peptidase"/>
    <property type="match status" value="1"/>
</dbReference>
<feature type="domain" description="Peptidase S26" evidence="9">
    <location>
        <begin position="5"/>
        <end position="125"/>
    </location>
</feature>
<comment type="catalytic activity">
    <reaction evidence="1 7">
        <text>Cleavage of hydrophobic, N-terminal signal or leader sequences from secreted and periplasmic proteins.</text>
        <dbReference type="EC" id="3.4.21.89"/>
    </reaction>
</comment>
<dbReference type="OrthoDB" id="9815782at2"/>
<comment type="similarity">
    <text evidence="3 7">Belongs to the peptidase S26 family.</text>
</comment>
<accession>A0A4R8UF96</accession>
<sequence>MNRLVRVAGDSMAPTYRSSDLLLTRPVGRAGVRARRGDVVVFRHGELRMIKRVVGLPGDLVELEAGRLFVNGEPVDGHPRVPGAYTQTWRVPGTSYFMAGDNPAVSDDSRVWDEPFVPVESVETVVTRRLMGPRRPRGFKPRRRAAAAGRVA</sequence>
<dbReference type="EMBL" id="SOEZ01000051">
    <property type="protein sequence ID" value="TFB50246.1"/>
    <property type="molecule type" value="Genomic_DNA"/>
</dbReference>
<keyword evidence="11" id="KW-1185">Reference proteome</keyword>
<evidence type="ECO:0000256" key="2">
    <source>
        <dbReference type="ARBA" id="ARBA00004401"/>
    </source>
</evidence>
<reference evidence="10 11" key="1">
    <citation type="submission" date="2019-03" db="EMBL/GenBank/DDBJ databases">
        <title>Genomics of glacier-inhabiting Cryobacterium strains.</title>
        <authorList>
            <person name="Liu Q."/>
            <person name="Xin Y.-H."/>
        </authorList>
    </citation>
    <scope>NUCLEOTIDE SEQUENCE [LARGE SCALE GENOMIC DNA]</scope>
    <source>
        <strain evidence="10 11">Sr47</strain>
    </source>
</reference>
<evidence type="ECO:0000256" key="6">
    <source>
        <dbReference type="PIRSR" id="PIRSR600223-1"/>
    </source>
</evidence>
<dbReference type="InterPro" id="IPR019757">
    <property type="entry name" value="Pept_S26A_signal_pept_1_Lys-AS"/>
</dbReference>